<dbReference type="FunFam" id="2.60.40.1730:FF:000010">
    <property type="entry name" value="Putative aminopeptidase N"/>
    <property type="match status" value="1"/>
</dbReference>
<dbReference type="Gene3D" id="1.10.390.10">
    <property type="entry name" value="Neutral Protease Domain 2"/>
    <property type="match status" value="1"/>
</dbReference>
<evidence type="ECO:0000313" key="18">
    <source>
        <dbReference type="Proteomes" id="UP000001883"/>
    </source>
</evidence>
<dbReference type="eggNOG" id="COG0308">
    <property type="taxonomic scope" value="Bacteria"/>
</dbReference>
<dbReference type="FunFam" id="1.10.390.10:FF:000004">
    <property type="entry name" value="Aminopeptidase N"/>
    <property type="match status" value="1"/>
</dbReference>
<evidence type="ECO:0000256" key="4">
    <source>
        <dbReference type="ARBA" id="ARBA00012564"/>
    </source>
</evidence>
<dbReference type="GO" id="GO:0005615">
    <property type="term" value="C:extracellular space"/>
    <property type="evidence" value="ECO:0007669"/>
    <property type="project" value="TreeGrafter"/>
</dbReference>
<dbReference type="Pfam" id="PF11838">
    <property type="entry name" value="ERAP1_C"/>
    <property type="match status" value="1"/>
</dbReference>
<protein>
    <recommendedName>
        <fullName evidence="5">Aminopeptidase N</fullName>
        <ecNumber evidence="4">3.4.11.2</ecNumber>
    </recommendedName>
    <alternativeName>
        <fullName evidence="12">Alanine aminopeptidase</fullName>
    </alternativeName>
    <alternativeName>
        <fullName evidence="13">Lysyl aminopeptidase</fullName>
    </alternativeName>
</protein>
<accession>D2NSR5</accession>
<dbReference type="InterPro" id="IPR045357">
    <property type="entry name" value="Aminopeptidase_N-like_N"/>
</dbReference>
<dbReference type="GO" id="GO:0070006">
    <property type="term" value="F:metalloaminopeptidase activity"/>
    <property type="evidence" value="ECO:0007669"/>
    <property type="project" value="TreeGrafter"/>
</dbReference>
<keyword evidence="18" id="KW-1185">Reference proteome</keyword>
<dbReference type="GO" id="GO:0042277">
    <property type="term" value="F:peptide binding"/>
    <property type="evidence" value="ECO:0007669"/>
    <property type="project" value="TreeGrafter"/>
</dbReference>
<dbReference type="InterPro" id="IPR027268">
    <property type="entry name" value="Peptidase_M4/M1_CTD_sf"/>
</dbReference>
<dbReference type="SUPFAM" id="SSF63737">
    <property type="entry name" value="Leukotriene A4 hydrolase N-terminal domain"/>
    <property type="match status" value="1"/>
</dbReference>
<evidence type="ECO:0000259" key="15">
    <source>
        <dbReference type="Pfam" id="PF11838"/>
    </source>
</evidence>
<reference evidence="18" key="1">
    <citation type="submission" date="2009-07" db="EMBL/GenBank/DDBJ databases">
        <title>Complete genome sequence of Rothia mucilaginosa DJ.</title>
        <authorList>
            <person name="Yamane K."/>
            <person name="Nambu T."/>
            <person name="Mashimo C."/>
            <person name="Sugimori C."/>
            <person name="Yamanaka T."/>
            <person name="Leung K."/>
            <person name="Fukushima H."/>
        </authorList>
    </citation>
    <scope>NUCLEOTIDE SEQUENCE [LARGE SCALE GENOMIC DNA]</scope>
    <source>
        <strain evidence="18">DY-18</strain>
    </source>
</reference>
<keyword evidence="11" id="KW-0482">Metalloprotease</keyword>
<dbReference type="GO" id="GO:0006508">
    <property type="term" value="P:proteolysis"/>
    <property type="evidence" value="ECO:0007669"/>
    <property type="project" value="UniProtKB-KW"/>
</dbReference>
<dbReference type="SUPFAM" id="SSF55486">
    <property type="entry name" value="Metalloproteases ('zincins'), catalytic domain"/>
    <property type="match status" value="1"/>
</dbReference>
<evidence type="ECO:0000313" key="17">
    <source>
        <dbReference type="EMBL" id="BAI64691.1"/>
    </source>
</evidence>
<dbReference type="HOGENOM" id="CLU_007335_1_1_11"/>
<dbReference type="InterPro" id="IPR024571">
    <property type="entry name" value="ERAP1-like_C_dom"/>
</dbReference>
<evidence type="ECO:0000256" key="8">
    <source>
        <dbReference type="ARBA" id="ARBA00022723"/>
    </source>
</evidence>
<dbReference type="GO" id="GO:0043171">
    <property type="term" value="P:peptide catabolic process"/>
    <property type="evidence" value="ECO:0007669"/>
    <property type="project" value="TreeGrafter"/>
</dbReference>
<dbReference type="InterPro" id="IPR014782">
    <property type="entry name" value="Peptidase_M1_dom"/>
</dbReference>
<reference evidence="17 18" key="3">
    <citation type="journal article" date="2010" name="Sequencing">
        <title>Complete Genome Sequence of Rothia mucilaginosa DY-18: A Clinical Isolate with Dense Meshwork-Like Structures from a Persistent Apical Periodontitis Lesion.</title>
        <authorList>
            <person name="Yamane K."/>
            <person name="Nambu T."/>
            <person name="Yamanaka T."/>
            <person name="Mashimo C."/>
            <person name="Sugimori C."/>
            <person name="Leung K.-P."/>
            <person name="Fukushima H."/>
        </authorList>
    </citation>
    <scope>NUCLEOTIDE SEQUENCE [LARGE SCALE GENOMIC DNA]</scope>
    <source>
        <strain evidence="17 18">DY-18</strain>
    </source>
</reference>
<evidence type="ECO:0000256" key="3">
    <source>
        <dbReference type="ARBA" id="ARBA00010136"/>
    </source>
</evidence>
<dbReference type="InterPro" id="IPR001930">
    <property type="entry name" value="Peptidase_M1"/>
</dbReference>
<evidence type="ECO:0000256" key="1">
    <source>
        <dbReference type="ARBA" id="ARBA00000098"/>
    </source>
</evidence>
<dbReference type="MEROPS" id="M01.009"/>
<proteinExistence type="inferred from homology"/>
<dbReference type="InterPro" id="IPR012778">
    <property type="entry name" value="Pept_M1_aminopeptidase"/>
</dbReference>
<keyword evidence="9" id="KW-0378">Hydrolase</keyword>
<dbReference type="Pfam" id="PF01433">
    <property type="entry name" value="Peptidase_M1"/>
    <property type="match status" value="1"/>
</dbReference>
<reference evidence="17 18" key="2">
    <citation type="journal article" date="2010" name="J Osaka Dent Univ">
        <title>Isolation and identification of Rothia mucilaginosa from persistent apical periodontitis lesions.</title>
        <authorList>
            <person name="Yamane K."/>
            <person name="Yoshida M."/>
            <person name="Fujihira T."/>
            <person name="Baba T."/>
            <person name="Tsuji N."/>
            <person name="Hayashi H."/>
            <person name="Sugimori C."/>
            <person name="Yamanaka T."/>
            <person name="Mashimo C."/>
            <person name="Nambu T."/>
            <person name="Kawai H."/>
            <person name="Fukushima H."/>
        </authorList>
    </citation>
    <scope>NUCLEOTIDE SEQUENCE [LARGE SCALE GENOMIC DNA]</scope>
    <source>
        <strain evidence="17 18">DY-18</strain>
    </source>
</reference>
<keyword evidence="7" id="KW-0645">Protease</keyword>
<evidence type="ECO:0000256" key="9">
    <source>
        <dbReference type="ARBA" id="ARBA00022801"/>
    </source>
</evidence>
<evidence type="ECO:0000259" key="14">
    <source>
        <dbReference type="Pfam" id="PF01433"/>
    </source>
</evidence>
<dbReference type="AlphaFoldDB" id="D2NSR5"/>
<evidence type="ECO:0000259" key="16">
    <source>
        <dbReference type="Pfam" id="PF17900"/>
    </source>
</evidence>
<dbReference type="EC" id="3.4.11.2" evidence="4"/>
<organism evidence="17 18">
    <name type="scientific">Rothia mucilaginosa (strain DY-18)</name>
    <name type="common">Stomatococcus mucilaginosus</name>
    <dbReference type="NCBI Taxonomy" id="680646"/>
    <lineage>
        <taxon>Bacteria</taxon>
        <taxon>Bacillati</taxon>
        <taxon>Actinomycetota</taxon>
        <taxon>Actinomycetes</taxon>
        <taxon>Micrococcales</taxon>
        <taxon>Micrococcaceae</taxon>
        <taxon>Rothia</taxon>
    </lineage>
</organism>
<feature type="domain" description="Peptidase M1 membrane alanine aminopeptidase" evidence="14">
    <location>
        <begin position="284"/>
        <end position="498"/>
    </location>
</feature>
<dbReference type="Pfam" id="PF17900">
    <property type="entry name" value="Peptidase_M1_N"/>
    <property type="match status" value="1"/>
</dbReference>
<evidence type="ECO:0000256" key="13">
    <source>
        <dbReference type="ARBA" id="ARBA00031533"/>
    </source>
</evidence>
<dbReference type="Gene3D" id="2.60.40.1730">
    <property type="entry name" value="tricorn interacting facor f3 domain"/>
    <property type="match status" value="1"/>
</dbReference>
<dbReference type="PANTHER" id="PTHR11533">
    <property type="entry name" value="PROTEASE M1 ZINC METALLOPROTEASE"/>
    <property type="match status" value="1"/>
</dbReference>
<dbReference type="InterPro" id="IPR042097">
    <property type="entry name" value="Aminopeptidase_N-like_N_sf"/>
</dbReference>
<evidence type="ECO:0000256" key="6">
    <source>
        <dbReference type="ARBA" id="ARBA00022438"/>
    </source>
</evidence>
<evidence type="ECO:0000256" key="2">
    <source>
        <dbReference type="ARBA" id="ARBA00001947"/>
    </source>
</evidence>
<dbReference type="GO" id="GO:0016020">
    <property type="term" value="C:membrane"/>
    <property type="evidence" value="ECO:0007669"/>
    <property type="project" value="TreeGrafter"/>
</dbReference>
<dbReference type="NCBIfam" id="TIGR02412">
    <property type="entry name" value="pepN_strep_liv"/>
    <property type="match status" value="1"/>
</dbReference>
<comment type="similarity">
    <text evidence="3">Belongs to the peptidase M1 family.</text>
</comment>
<evidence type="ECO:0000256" key="5">
    <source>
        <dbReference type="ARBA" id="ARBA00015611"/>
    </source>
</evidence>
<dbReference type="GO" id="GO:0016285">
    <property type="term" value="F:alanyl aminopeptidase activity"/>
    <property type="evidence" value="ECO:0007669"/>
    <property type="project" value="UniProtKB-EC"/>
</dbReference>
<dbReference type="EMBL" id="AP011540">
    <property type="protein sequence ID" value="BAI64691.1"/>
    <property type="molecule type" value="Genomic_DNA"/>
</dbReference>
<keyword evidence="6 17" id="KW-0031">Aminopeptidase</keyword>
<comment type="catalytic activity">
    <reaction evidence="1">
        <text>Release of an N-terminal amino acid, Xaa-|-Yaa- from a peptide, amide or arylamide. Xaa is preferably Ala, but may be most amino acids including Pro (slow action). When a terminal hydrophobic residue is followed by a prolyl residue, the two may be released as an intact Xaa-Pro dipeptide.</text>
        <dbReference type="EC" id="3.4.11.2"/>
    </reaction>
</comment>
<feature type="domain" description="Aminopeptidase N-like N-terminal" evidence="16">
    <location>
        <begin position="72"/>
        <end position="241"/>
    </location>
</feature>
<sequence length="898" mass="101473">MVSRFAAPKLERLQRYVCSVAGAAHLGNQRTMTGRVNTARYSHLRRGSCMPGLNLTRNEATERASIIKRVHSYRIELDLPKDKDVFSSKVEIRFDAQEGASTFIDAITSSVKSINLNGEELSTDLADGERIQLPKLAAENTLVIDAEMFYTNTGEGLHRFVDPADGEVYLYSQFEVPDSRRVFPVFEQPDLKAEFEFIVRVPSHWVVVSNQPEVKVEEKECDCGRAKTWFFKPTPRMSSYITAIVAGPYEKVTSELTNSEGRVIPLGVYARKSLMPFVDAEDMFELTRQGFEFYEEQFKTPYPFEKYDQLFVPEFNAGAMENAGCVTYLETYVFRSKVAEALRERRAITVLHELAHMWFGDLVTMKWWNDLWLNESFAEFMSTLAAAENTRYAKEAWATFAASEKTWAYRQDQLSSTHPIVAEIRDLADVQVNFDGITYAKGASVLRQMVAWVGQENFMAALKVYFDKHSWGNTVLDDLLVELERTSGRDVRAWSAKWLETAGVNTLAVEVENDEAGNISSLGIRQSYAEGFETLRPHRAVIGFYNLVDGKLTRTDRIELDIDGELTVVEEALGKKRPDLLLLNDEDLAYAKIRLDERSIETAIKHLGDIDSSVARGVVWGSLWDTVRDAQMPARKYVDLVLNNIGKETNSTALRTQINNLSATLHSFVAPEAREETRHRAADRLWELACVAEPDSDAQLQLLQAFINQTRTEDQYNNVQRLFEGELTLEGLDIDADLRWNLVCRLATGGRFSAEQIAAELENDNTANGQQYAAQAYASIPTAEAKAEYWNKIMVTGELSNMIQRYAISGFKSGKPELIAQYDEPYFEQIEGIWRSRSHEISMQIIGGMYPSEPTAELLERTEAYLASLPEDAAALYRQIAEARDGVARALKVQAADI</sequence>
<dbReference type="PRINTS" id="PR00756">
    <property type="entry name" value="ALADIPTASE"/>
</dbReference>
<feature type="domain" description="ERAP1-like C-terminal" evidence="15">
    <location>
        <begin position="581"/>
        <end position="889"/>
    </location>
</feature>
<name>D2NSR5_ROTMD</name>
<evidence type="ECO:0000256" key="10">
    <source>
        <dbReference type="ARBA" id="ARBA00022833"/>
    </source>
</evidence>
<dbReference type="InterPro" id="IPR050344">
    <property type="entry name" value="Peptidase_M1_aminopeptidases"/>
</dbReference>
<evidence type="ECO:0000256" key="11">
    <source>
        <dbReference type="ARBA" id="ARBA00023049"/>
    </source>
</evidence>
<keyword evidence="8" id="KW-0479">Metal-binding</keyword>
<comment type="cofactor">
    <cofactor evidence="2">
        <name>Zn(2+)</name>
        <dbReference type="ChEBI" id="CHEBI:29105"/>
    </cofactor>
</comment>
<dbReference type="PANTHER" id="PTHR11533:SF174">
    <property type="entry name" value="PUROMYCIN-SENSITIVE AMINOPEPTIDASE-RELATED"/>
    <property type="match status" value="1"/>
</dbReference>
<dbReference type="GO" id="GO:0008270">
    <property type="term" value="F:zinc ion binding"/>
    <property type="evidence" value="ECO:0007669"/>
    <property type="project" value="InterPro"/>
</dbReference>
<evidence type="ECO:0000256" key="12">
    <source>
        <dbReference type="ARBA" id="ARBA00029811"/>
    </source>
</evidence>
<dbReference type="GO" id="GO:0005737">
    <property type="term" value="C:cytoplasm"/>
    <property type="evidence" value="ECO:0007669"/>
    <property type="project" value="TreeGrafter"/>
</dbReference>
<dbReference type="KEGG" id="rmu:RMDY18_08590"/>
<keyword evidence="10" id="KW-0862">Zinc</keyword>
<dbReference type="STRING" id="680646.RMDY18_08590"/>
<dbReference type="Proteomes" id="UP000001883">
    <property type="component" value="Chromosome"/>
</dbReference>
<evidence type="ECO:0000256" key="7">
    <source>
        <dbReference type="ARBA" id="ARBA00022670"/>
    </source>
</evidence>
<gene>
    <name evidence="17" type="ordered locus">RMDY18_08590</name>
</gene>
<dbReference type="CDD" id="cd09602">
    <property type="entry name" value="M1_APN"/>
    <property type="match status" value="1"/>
</dbReference>